<name>A0A0V1CTK0_TRIBR</name>
<evidence type="ECO:0000313" key="2">
    <source>
        <dbReference type="Proteomes" id="UP000054653"/>
    </source>
</evidence>
<dbReference type="AlphaFoldDB" id="A0A0V1CTK0"/>
<sequence>MIGVTSPLTDGQCGSSQPRRELIANEFDELVELHFLVITTPWAVGNVKSFQMFRDELELRQCYRPECMVSP</sequence>
<accession>A0A0V1CTK0</accession>
<evidence type="ECO:0000313" key="1">
    <source>
        <dbReference type="EMBL" id="KRY52603.1"/>
    </source>
</evidence>
<dbReference type="Proteomes" id="UP000054653">
    <property type="component" value="Unassembled WGS sequence"/>
</dbReference>
<protein>
    <submittedName>
        <fullName evidence="1">Uncharacterized protein</fullName>
    </submittedName>
</protein>
<keyword evidence="2" id="KW-1185">Reference proteome</keyword>
<comment type="caution">
    <text evidence="1">The sequence shown here is derived from an EMBL/GenBank/DDBJ whole genome shotgun (WGS) entry which is preliminary data.</text>
</comment>
<reference evidence="1 2" key="1">
    <citation type="submission" date="2015-01" db="EMBL/GenBank/DDBJ databases">
        <title>Evolution of Trichinella species and genotypes.</title>
        <authorList>
            <person name="Korhonen P.K."/>
            <person name="Edoardo P."/>
            <person name="Giuseppe L.R."/>
            <person name="Gasser R.B."/>
        </authorList>
    </citation>
    <scope>NUCLEOTIDE SEQUENCE [LARGE SCALE GENOMIC DNA]</scope>
    <source>
        <strain evidence="1">ISS120</strain>
    </source>
</reference>
<dbReference type="EMBL" id="JYDI01000102">
    <property type="protein sequence ID" value="KRY52603.1"/>
    <property type="molecule type" value="Genomic_DNA"/>
</dbReference>
<organism evidence="1 2">
    <name type="scientific">Trichinella britovi</name>
    <name type="common">Parasitic roundworm</name>
    <dbReference type="NCBI Taxonomy" id="45882"/>
    <lineage>
        <taxon>Eukaryota</taxon>
        <taxon>Metazoa</taxon>
        <taxon>Ecdysozoa</taxon>
        <taxon>Nematoda</taxon>
        <taxon>Enoplea</taxon>
        <taxon>Dorylaimia</taxon>
        <taxon>Trichinellida</taxon>
        <taxon>Trichinellidae</taxon>
        <taxon>Trichinella</taxon>
    </lineage>
</organism>
<proteinExistence type="predicted"/>
<dbReference type="OrthoDB" id="5933695at2759"/>
<gene>
    <name evidence="1" type="ORF">T03_5332</name>
</gene>